<evidence type="ECO:0000313" key="3">
    <source>
        <dbReference type="RefSeq" id="XP_071915192.1"/>
    </source>
</evidence>
<evidence type="ECO:0000256" key="1">
    <source>
        <dbReference type="SAM" id="SignalP"/>
    </source>
</evidence>
<protein>
    <submittedName>
        <fullName evidence="3">Uncharacterized protein isoform X4</fullName>
    </submittedName>
</protein>
<gene>
    <name evidence="3" type="primary">LOC113700855</name>
</gene>
<feature type="signal peptide" evidence="1">
    <location>
        <begin position="1"/>
        <end position="17"/>
    </location>
</feature>
<dbReference type="GeneID" id="113700855"/>
<proteinExistence type="predicted"/>
<accession>A0ABM4V6P9</accession>
<dbReference type="RefSeq" id="XP_071915192.1">
    <property type="nucleotide sequence ID" value="XM_072059091.1"/>
</dbReference>
<reference evidence="3" key="1">
    <citation type="submission" date="2025-08" db="UniProtKB">
        <authorList>
            <consortium name="RefSeq"/>
        </authorList>
    </citation>
    <scope>IDENTIFICATION</scope>
    <source>
        <tissue evidence="3">Leaves</tissue>
    </source>
</reference>
<name>A0ABM4V6P9_COFAR</name>
<sequence>MIRILLLFLCTLAIVMRLHHSLKLLFRSYVSLSECYLHKNKGGSISDIQRCPTHSSFMEPTLAPVAVEHMTTRATASETLDLLKEHCWLAELYLTDCNCQICISCLVY</sequence>
<keyword evidence="1" id="KW-0732">Signal</keyword>
<dbReference type="Proteomes" id="UP001652660">
    <property type="component" value="Chromosome 7e"/>
</dbReference>
<keyword evidence="2" id="KW-1185">Reference proteome</keyword>
<feature type="chain" id="PRO_5046378263" evidence="1">
    <location>
        <begin position="18"/>
        <end position="108"/>
    </location>
</feature>
<evidence type="ECO:0000313" key="2">
    <source>
        <dbReference type="Proteomes" id="UP001652660"/>
    </source>
</evidence>
<organism evidence="2 3">
    <name type="scientific">Coffea arabica</name>
    <name type="common">Arabian coffee</name>
    <dbReference type="NCBI Taxonomy" id="13443"/>
    <lineage>
        <taxon>Eukaryota</taxon>
        <taxon>Viridiplantae</taxon>
        <taxon>Streptophyta</taxon>
        <taxon>Embryophyta</taxon>
        <taxon>Tracheophyta</taxon>
        <taxon>Spermatophyta</taxon>
        <taxon>Magnoliopsida</taxon>
        <taxon>eudicotyledons</taxon>
        <taxon>Gunneridae</taxon>
        <taxon>Pentapetalae</taxon>
        <taxon>asterids</taxon>
        <taxon>lamiids</taxon>
        <taxon>Gentianales</taxon>
        <taxon>Rubiaceae</taxon>
        <taxon>Ixoroideae</taxon>
        <taxon>Gardenieae complex</taxon>
        <taxon>Bertiereae - Coffeeae clade</taxon>
        <taxon>Coffeeae</taxon>
        <taxon>Coffea</taxon>
    </lineage>
</organism>